<dbReference type="Pfam" id="PF01494">
    <property type="entry name" value="FAD_binding_3"/>
    <property type="match status" value="2"/>
</dbReference>
<dbReference type="PRINTS" id="PR00420">
    <property type="entry name" value="RNGMNOXGNASE"/>
</dbReference>
<dbReference type="SUPFAM" id="SSF51905">
    <property type="entry name" value="FAD/NAD(P)-binding domain"/>
    <property type="match status" value="1"/>
</dbReference>
<dbReference type="RefSeq" id="WP_386450754.1">
    <property type="nucleotide sequence ID" value="NZ_JBHSFH010000012.1"/>
</dbReference>
<dbReference type="GO" id="GO:0004497">
    <property type="term" value="F:monooxygenase activity"/>
    <property type="evidence" value="ECO:0007669"/>
    <property type="project" value="UniProtKB-KW"/>
</dbReference>
<evidence type="ECO:0000313" key="7">
    <source>
        <dbReference type="Proteomes" id="UP001595997"/>
    </source>
</evidence>
<evidence type="ECO:0000256" key="3">
    <source>
        <dbReference type="ARBA" id="ARBA00022827"/>
    </source>
</evidence>
<keyword evidence="2" id="KW-0285">Flavoprotein</keyword>
<reference evidence="7" key="1">
    <citation type="journal article" date="2019" name="Int. J. Syst. Evol. Microbiol.">
        <title>The Global Catalogue of Microorganisms (GCM) 10K type strain sequencing project: providing services to taxonomists for standard genome sequencing and annotation.</title>
        <authorList>
            <consortium name="The Broad Institute Genomics Platform"/>
            <consortium name="The Broad Institute Genome Sequencing Center for Infectious Disease"/>
            <person name="Wu L."/>
            <person name="Ma J."/>
        </authorList>
    </citation>
    <scope>NUCLEOTIDE SEQUENCE [LARGE SCALE GENOMIC DNA]</scope>
    <source>
        <strain evidence="7">CGMCC 4.7357</strain>
    </source>
</reference>
<evidence type="ECO:0000259" key="5">
    <source>
        <dbReference type="Pfam" id="PF01494"/>
    </source>
</evidence>
<dbReference type="EMBL" id="JBHSFH010000012">
    <property type="protein sequence ID" value="MFC4496581.1"/>
    <property type="molecule type" value="Genomic_DNA"/>
</dbReference>
<gene>
    <name evidence="6" type="ORF">ACFPA8_20850</name>
</gene>
<evidence type="ECO:0000313" key="6">
    <source>
        <dbReference type="EMBL" id="MFC4496581.1"/>
    </source>
</evidence>
<dbReference type="Gene3D" id="3.40.30.120">
    <property type="match status" value="1"/>
</dbReference>
<protein>
    <submittedName>
        <fullName evidence="6">FAD-dependent monooxygenase</fullName>
    </submittedName>
</protein>
<sequence length="555" mass="57880">MTRSSAQSRRAGTSQADAADVIVVGAGPTGLLTAGDLASAGHRVTLVEQRDAGISNLSRALVVHARTLEQLDARGVGDELAERGARAQGLGIFGRAVLDPTTLPSRYPYVLVVGQFEVEKLLERRAREAGVTFLYGTEVTGLRQDETGVEVDVTTPGERDEAAADGGGAHAPAASDTAHVSAAAAMSAASDASSVPSGSSVSSVSSATLRASYLVGCDGVRSTVRAALGLPFPGKSVIRSIVLADVRLAEPPQQPFMFDAVDDAFALIGSFGDGWYRVGGWNRNRQLPDSEPAGLDEVRDFTRQALGSDFGMHDPRWISRFHSDERQAPRYRVGRVLLAGDAAHVHSPAGGMGMNTGLQDAANLSWKLSAVLHGRVPDRLLDTYHEERHPVGTQALRASGAIIRIALARSAALRALRAAGAGLINAVGPLGRHAVRTVSGIGISYASPRGSHPLVGKRAPDLALGPGPSCGRLYEVLREGKFVLVTPPGAGPAPGVVDEDLVVHAQSAGGEGGKRTRSLLIRPDGYIAWASDAPDLEGLRHALAQWTGTAALRAA</sequence>
<keyword evidence="6" id="KW-0503">Monooxygenase</keyword>
<evidence type="ECO:0000256" key="2">
    <source>
        <dbReference type="ARBA" id="ARBA00022630"/>
    </source>
</evidence>
<feature type="domain" description="FAD-binding" evidence="5">
    <location>
        <begin position="206"/>
        <end position="398"/>
    </location>
</feature>
<dbReference type="Gene3D" id="3.30.70.2450">
    <property type="match status" value="1"/>
</dbReference>
<evidence type="ECO:0000256" key="1">
    <source>
        <dbReference type="ARBA" id="ARBA00001974"/>
    </source>
</evidence>
<dbReference type="PANTHER" id="PTHR43004:SF19">
    <property type="entry name" value="BINDING MONOOXYGENASE, PUTATIVE (JCVI)-RELATED"/>
    <property type="match status" value="1"/>
</dbReference>
<name>A0ABV9ACI9_9ACTN</name>
<keyword evidence="7" id="KW-1185">Reference proteome</keyword>
<dbReference type="PANTHER" id="PTHR43004">
    <property type="entry name" value="TRK SYSTEM POTASSIUM UPTAKE PROTEIN"/>
    <property type="match status" value="1"/>
</dbReference>
<keyword evidence="6" id="KW-0560">Oxidoreductase</keyword>
<comment type="cofactor">
    <cofactor evidence="1">
        <name>FAD</name>
        <dbReference type="ChEBI" id="CHEBI:57692"/>
    </cofactor>
</comment>
<dbReference type="InterPro" id="IPR036188">
    <property type="entry name" value="FAD/NAD-bd_sf"/>
</dbReference>
<dbReference type="Gene3D" id="3.50.50.60">
    <property type="entry name" value="FAD/NAD(P)-binding domain"/>
    <property type="match status" value="2"/>
</dbReference>
<keyword evidence="3" id="KW-0274">FAD</keyword>
<dbReference type="InterPro" id="IPR002938">
    <property type="entry name" value="FAD-bd"/>
</dbReference>
<accession>A0ABV9ACI9</accession>
<dbReference type="Pfam" id="PF21274">
    <property type="entry name" value="Rng_hyd_C"/>
    <property type="match status" value="1"/>
</dbReference>
<feature type="domain" description="FAD-binding" evidence="5">
    <location>
        <begin position="19"/>
        <end position="156"/>
    </location>
</feature>
<feature type="region of interest" description="Disordered" evidence="4">
    <location>
        <begin position="150"/>
        <end position="175"/>
    </location>
</feature>
<dbReference type="Proteomes" id="UP001595997">
    <property type="component" value="Unassembled WGS sequence"/>
</dbReference>
<dbReference type="InterPro" id="IPR050641">
    <property type="entry name" value="RIFMO-like"/>
</dbReference>
<comment type="caution">
    <text evidence="6">The sequence shown here is derived from an EMBL/GenBank/DDBJ whole genome shotgun (WGS) entry which is preliminary data.</text>
</comment>
<evidence type="ECO:0000256" key="4">
    <source>
        <dbReference type="SAM" id="MobiDB-lite"/>
    </source>
</evidence>
<organism evidence="6 7">
    <name type="scientific">Streptomyces ovatisporus</name>
    <dbReference type="NCBI Taxonomy" id="1128682"/>
    <lineage>
        <taxon>Bacteria</taxon>
        <taxon>Bacillati</taxon>
        <taxon>Actinomycetota</taxon>
        <taxon>Actinomycetes</taxon>
        <taxon>Kitasatosporales</taxon>
        <taxon>Streptomycetaceae</taxon>
        <taxon>Streptomyces</taxon>
    </lineage>
</organism>
<proteinExistence type="predicted"/>